<evidence type="ECO:0000313" key="1">
    <source>
        <dbReference type="EMBL" id="MFC4269301.1"/>
    </source>
</evidence>
<evidence type="ECO:0000313" key="2">
    <source>
        <dbReference type="Proteomes" id="UP001595826"/>
    </source>
</evidence>
<dbReference type="Proteomes" id="UP001595826">
    <property type="component" value="Unassembled WGS sequence"/>
</dbReference>
<reference evidence="2" key="1">
    <citation type="journal article" date="2019" name="Int. J. Syst. Evol. Microbiol.">
        <title>The Global Catalogue of Microorganisms (GCM) 10K type strain sequencing project: providing services to taxonomists for standard genome sequencing and annotation.</title>
        <authorList>
            <consortium name="The Broad Institute Genomics Platform"/>
            <consortium name="The Broad Institute Genome Sequencing Center for Infectious Disease"/>
            <person name="Wu L."/>
            <person name="Ma J."/>
        </authorList>
    </citation>
    <scope>NUCLEOTIDE SEQUENCE [LARGE SCALE GENOMIC DNA]</scope>
    <source>
        <strain evidence="2">CECT 8655</strain>
    </source>
</reference>
<name>A0ABV8RA06_9FLAO</name>
<comment type="caution">
    <text evidence="1">The sequence shown here is derived from an EMBL/GenBank/DDBJ whole genome shotgun (WGS) entry which is preliminary data.</text>
</comment>
<dbReference type="RefSeq" id="WP_377410325.1">
    <property type="nucleotide sequence ID" value="NZ_JBHSCY010000002.1"/>
</dbReference>
<dbReference type="EMBL" id="JBHSCY010000002">
    <property type="protein sequence ID" value="MFC4269301.1"/>
    <property type="molecule type" value="Genomic_DNA"/>
</dbReference>
<accession>A0ABV8RA06</accession>
<gene>
    <name evidence="1" type="ORF">ACFOWD_10315</name>
</gene>
<sequence>MNEELNIKRGVLGDFPLPKTVYKYRDWEDDYHKRFITEREVFMASASSFLDELDCNNPTRFDLLSEKQIYDYFLFDSKERHPNYTRQQHKTFARYWAKKSPVRDKKYVEEQMKKNVQSYYDHEGILSLTENCDKDEMWEKYANKETGFCIGYNTLEMFKYLGGGGEVEYVDKLPEIYPFPFMQHEVAMRNRTFFKLKEWSFEEEYRTKKFWPHIATIQDRQIKLPKEAFKQIILGNKISKENEKEIIRLVKKHIGEIEIIKRNDLKK</sequence>
<proteinExistence type="predicted"/>
<organism evidence="1 2">
    <name type="scientific">Polaribacter marinivivus</name>
    <dbReference type="NCBI Taxonomy" id="1524260"/>
    <lineage>
        <taxon>Bacteria</taxon>
        <taxon>Pseudomonadati</taxon>
        <taxon>Bacteroidota</taxon>
        <taxon>Flavobacteriia</taxon>
        <taxon>Flavobacteriales</taxon>
        <taxon>Flavobacteriaceae</taxon>
    </lineage>
</organism>
<keyword evidence="2" id="KW-1185">Reference proteome</keyword>
<protein>
    <submittedName>
        <fullName evidence="1">DUF2971 domain-containing protein</fullName>
    </submittedName>
</protein>